<keyword evidence="2" id="KW-1185">Reference proteome</keyword>
<dbReference type="AlphaFoldDB" id="A0A917DZ42"/>
<dbReference type="RefSeq" id="WP_066774853.1">
    <property type="nucleotide sequence ID" value="NZ_BMIP01000010.1"/>
</dbReference>
<evidence type="ECO:0008006" key="3">
    <source>
        <dbReference type="Google" id="ProtNLM"/>
    </source>
</evidence>
<protein>
    <recommendedName>
        <fullName evidence="3">SnoaL-like domain-containing protein</fullName>
    </recommendedName>
</protein>
<accession>A0A917DZ42</accession>
<gene>
    <name evidence="1" type="ORF">GCM10010990_33990</name>
</gene>
<dbReference type="InterPro" id="IPR006311">
    <property type="entry name" value="TAT_signal"/>
</dbReference>
<organism evidence="1 2">
    <name type="scientific">Croceicoccus mobilis</name>
    <dbReference type="NCBI Taxonomy" id="1703339"/>
    <lineage>
        <taxon>Bacteria</taxon>
        <taxon>Pseudomonadati</taxon>
        <taxon>Pseudomonadota</taxon>
        <taxon>Alphaproteobacteria</taxon>
        <taxon>Sphingomonadales</taxon>
        <taxon>Erythrobacteraceae</taxon>
        <taxon>Croceicoccus</taxon>
    </lineage>
</organism>
<dbReference type="OrthoDB" id="129343at2"/>
<dbReference type="InterPro" id="IPR032710">
    <property type="entry name" value="NTF2-like_dom_sf"/>
</dbReference>
<dbReference type="PROSITE" id="PS51318">
    <property type="entry name" value="TAT"/>
    <property type="match status" value="1"/>
</dbReference>
<name>A0A917DZ42_9SPHN</name>
<comment type="caution">
    <text evidence="1">The sequence shown here is derived from an EMBL/GenBank/DDBJ whole genome shotgun (WGS) entry which is preliminary data.</text>
</comment>
<dbReference type="EMBL" id="BMIP01000010">
    <property type="protein sequence ID" value="GGD81224.1"/>
    <property type="molecule type" value="Genomic_DNA"/>
</dbReference>
<evidence type="ECO:0000313" key="2">
    <source>
        <dbReference type="Proteomes" id="UP000612349"/>
    </source>
</evidence>
<reference evidence="1" key="2">
    <citation type="submission" date="2020-09" db="EMBL/GenBank/DDBJ databases">
        <authorList>
            <person name="Sun Q."/>
            <person name="Zhou Y."/>
        </authorList>
    </citation>
    <scope>NUCLEOTIDE SEQUENCE</scope>
    <source>
        <strain evidence="1">CGMCC 1.15360</strain>
    </source>
</reference>
<evidence type="ECO:0000313" key="1">
    <source>
        <dbReference type="EMBL" id="GGD81224.1"/>
    </source>
</evidence>
<dbReference type="Proteomes" id="UP000612349">
    <property type="component" value="Unassembled WGS sequence"/>
</dbReference>
<dbReference type="SUPFAM" id="SSF54427">
    <property type="entry name" value="NTF2-like"/>
    <property type="match status" value="1"/>
</dbReference>
<reference evidence="1" key="1">
    <citation type="journal article" date="2014" name="Int. J. Syst. Evol. Microbiol.">
        <title>Complete genome sequence of Corynebacterium casei LMG S-19264T (=DSM 44701T), isolated from a smear-ripened cheese.</title>
        <authorList>
            <consortium name="US DOE Joint Genome Institute (JGI-PGF)"/>
            <person name="Walter F."/>
            <person name="Albersmeier A."/>
            <person name="Kalinowski J."/>
            <person name="Ruckert C."/>
        </authorList>
    </citation>
    <scope>NUCLEOTIDE SEQUENCE</scope>
    <source>
        <strain evidence="1">CGMCC 1.15360</strain>
    </source>
</reference>
<proteinExistence type="predicted"/>
<dbReference type="Gene3D" id="3.10.450.50">
    <property type="match status" value="1"/>
</dbReference>
<sequence length="262" mass="28968">MHILYSSQVTEEHMTTDQRAFSRRNFSRSLLGAAGAAGAVGLAGCATADAASGGVQAMPAASATPPRQYKNFQAAQDWVTAFFDKGAEEVLGYYADDFVWEDIEFAQTITTKEELYKAFVVFNNSGPDSPFGVHKFEVITYDGGPAGASKGVTNTGPMPADWQGYEADYNRFVNAERLGAGFDYDEWGYMQWIWKATHNSPFFGIEEAVGKTTVTRGTTTQMYKEGKIVRCRTHWNFREFAMQLGLIPPPSEDWRDNPGLNA</sequence>